<gene>
    <name evidence="5" type="primary">tatC</name>
    <name evidence="6" type="ORF">A7E75_06840</name>
</gene>
<dbReference type="GO" id="GO:0009977">
    <property type="term" value="F:proton motive force dependent protein transmembrane transporter activity"/>
    <property type="evidence" value="ECO:0007669"/>
    <property type="project" value="TreeGrafter"/>
</dbReference>
<comment type="subunit">
    <text evidence="5">Forms a complex with TatA.</text>
</comment>
<dbReference type="PANTHER" id="PTHR30371:SF0">
    <property type="entry name" value="SEC-INDEPENDENT PROTEIN TRANSLOCASE PROTEIN TATC, CHLOROPLASTIC-RELATED"/>
    <property type="match status" value="1"/>
</dbReference>
<evidence type="ECO:0000313" key="6">
    <source>
        <dbReference type="EMBL" id="APG24775.1"/>
    </source>
</evidence>
<dbReference type="EMBL" id="CP015518">
    <property type="protein sequence ID" value="APG24775.1"/>
    <property type="molecule type" value="Genomic_DNA"/>
</dbReference>
<keyword evidence="3 5" id="KW-1133">Transmembrane helix</keyword>
<keyword evidence="7" id="KW-1185">Reference proteome</keyword>
<feature type="transmembrane region" description="Helical" evidence="5">
    <location>
        <begin position="194"/>
        <end position="211"/>
    </location>
</feature>
<dbReference type="Pfam" id="PF00902">
    <property type="entry name" value="TatC"/>
    <property type="match status" value="1"/>
</dbReference>
<protein>
    <recommendedName>
        <fullName evidence="5">Sec-independent protein translocase protein TatC</fullName>
    </recommendedName>
</protein>
<dbReference type="PRINTS" id="PR01840">
    <property type="entry name" value="TATCFAMILY"/>
</dbReference>
<feature type="transmembrane region" description="Helical" evidence="5">
    <location>
        <begin position="160"/>
        <end position="182"/>
    </location>
</feature>
<dbReference type="STRING" id="29542.A6070_00785"/>
<feature type="transmembrane region" description="Helical" evidence="5">
    <location>
        <begin position="217"/>
        <end position="236"/>
    </location>
</feature>
<dbReference type="PANTHER" id="PTHR30371">
    <property type="entry name" value="SEC-INDEPENDENT PROTEIN TRANSLOCASE PROTEIN TATC"/>
    <property type="match status" value="1"/>
</dbReference>
<evidence type="ECO:0000313" key="7">
    <source>
        <dbReference type="Proteomes" id="UP000182264"/>
    </source>
</evidence>
<dbReference type="OrthoDB" id="9777044at2"/>
<dbReference type="Proteomes" id="UP000182264">
    <property type="component" value="Chromosome"/>
</dbReference>
<keyword evidence="2 5" id="KW-0812">Transmembrane</keyword>
<organism evidence="6 7">
    <name type="scientific">Syntrophotalea acetylenica</name>
    <name type="common">Pelobacter acetylenicus</name>
    <dbReference type="NCBI Taxonomy" id="29542"/>
    <lineage>
        <taxon>Bacteria</taxon>
        <taxon>Pseudomonadati</taxon>
        <taxon>Thermodesulfobacteriota</taxon>
        <taxon>Desulfuromonadia</taxon>
        <taxon>Desulfuromonadales</taxon>
        <taxon>Syntrophotaleaceae</taxon>
        <taxon>Syntrophotalea</taxon>
    </lineage>
</organism>
<keyword evidence="5" id="KW-0813">Transport</keyword>
<evidence type="ECO:0000256" key="4">
    <source>
        <dbReference type="ARBA" id="ARBA00023136"/>
    </source>
</evidence>
<reference evidence="6 7" key="1">
    <citation type="journal article" date="2017" name="Genome Announc.">
        <title>Complete Genome Sequences of Two Acetylene-Fermenting Pelobacter acetylenicus Strains.</title>
        <authorList>
            <person name="Sutton J.M."/>
            <person name="Baesman S.M."/>
            <person name="Fierst J.L."/>
            <person name="Poret-Peterson A.T."/>
            <person name="Oremland R.S."/>
            <person name="Dunlap D.S."/>
            <person name="Akob D.M."/>
        </authorList>
    </citation>
    <scope>NUCLEOTIDE SEQUENCE [LARGE SCALE GENOMIC DNA]</scope>
    <source>
        <strain evidence="6 7">DSM 3247</strain>
    </source>
</reference>
<comment type="function">
    <text evidence="5">Part of the twin-arginine translocation (Tat) system that transports large folded proteins containing a characteristic twin-arginine motif in their signal peptide across membranes.</text>
</comment>
<feature type="transmembrane region" description="Helical" evidence="5">
    <location>
        <begin position="104"/>
        <end position="127"/>
    </location>
</feature>
<dbReference type="GO" id="GO:0033281">
    <property type="term" value="C:TAT protein transport complex"/>
    <property type="evidence" value="ECO:0007669"/>
    <property type="project" value="UniProtKB-UniRule"/>
</dbReference>
<keyword evidence="5" id="KW-0811">Translocation</keyword>
<evidence type="ECO:0000256" key="1">
    <source>
        <dbReference type="ARBA" id="ARBA00004141"/>
    </source>
</evidence>
<keyword evidence="5" id="KW-1003">Cell membrane</keyword>
<evidence type="ECO:0000256" key="2">
    <source>
        <dbReference type="ARBA" id="ARBA00022692"/>
    </source>
</evidence>
<evidence type="ECO:0000256" key="5">
    <source>
        <dbReference type="HAMAP-Rule" id="MF_00902"/>
    </source>
</evidence>
<dbReference type="NCBIfam" id="TIGR00945">
    <property type="entry name" value="tatC"/>
    <property type="match status" value="1"/>
</dbReference>
<dbReference type="GO" id="GO:0043953">
    <property type="term" value="P:protein transport by the Tat complex"/>
    <property type="evidence" value="ECO:0007669"/>
    <property type="project" value="UniProtKB-UniRule"/>
</dbReference>
<dbReference type="RefSeq" id="WP_072286620.1">
    <property type="nucleotide sequence ID" value="NZ_CP015455.1"/>
</dbReference>
<dbReference type="InterPro" id="IPR002033">
    <property type="entry name" value="TatC"/>
</dbReference>
<accession>A0A1L3GG10</accession>
<keyword evidence="4 5" id="KW-0472">Membrane</keyword>
<keyword evidence="5" id="KW-0653">Protein transport</keyword>
<dbReference type="GO" id="GO:0065002">
    <property type="term" value="P:intracellular protein transmembrane transport"/>
    <property type="evidence" value="ECO:0007669"/>
    <property type="project" value="TreeGrafter"/>
</dbReference>
<proteinExistence type="inferred from homology"/>
<comment type="similarity">
    <text evidence="5">Belongs to the TatC family.</text>
</comment>
<comment type="subcellular location">
    <subcellularLocation>
        <location evidence="5">Cell membrane</location>
        <topology evidence="5">Multi-pass membrane protein</topology>
    </subcellularLocation>
    <subcellularLocation>
        <location evidence="1">Membrane</location>
        <topology evidence="1">Multi-pass membrane protein</topology>
    </subcellularLocation>
</comment>
<evidence type="ECO:0000256" key="3">
    <source>
        <dbReference type="ARBA" id="ARBA00022989"/>
    </source>
</evidence>
<dbReference type="HAMAP" id="MF_00902">
    <property type="entry name" value="TatC"/>
    <property type="match status" value="1"/>
</dbReference>
<sequence>MVDQPLVSHLEELRRRLIWSGGAWLLATVICYVFAETLFQIISAPLRQALPAGSSLVFIQATEPFFTYVKLAAMAGLLASLPVIFWQLWAFVAPGLYPGEKRLAVPFVVASSACFAIGTWFGFGFAFPMVFRFLIGYGTGIGNISAMLSMGGYLSLSCRLLLAFGLIFELPIIIFFLARLGLVDHIWLARRRRLAVLLAFVIGAILTPPDIISQTAIAGPFVVLYELGILVARFAARRD</sequence>
<feature type="transmembrane region" description="Helical" evidence="5">
    <location>
        <begin position="134"/>
        <end position="154"/>
    </location>
</feature>
<feature type="transmembrane region" description="Helical" evidence="5">
    <location>
        <begin position="17"/>
        <end position="35"/>
    </location>
</feature>
<dbReference type="KEGG" id="pace:A6070_00785"/>
<name>A0A1L3GG10_SYNAC</name>
<dbReference type="AlphaFoldDB" id="A0A1L3GG10"/>
<feature type="transmembrane region" description="Helical" evidence="5">
    <location>
        <begin position="71"/>
        <end position="92"/>
    </location>
</feature>